<gene>
    <name evidence="1" type="ORF">OVA965_LOCUS22456</name>
    <name evidence="2" type="ORF">TMI583_LOCUS23170</name>
</gene>
<proteinExistence type="predicted"/>
<evidence type="ECO:0000313" key="2">
    <source>
        <dbReference type="EMBL" id="CAF3980150.1"/>
    </source>
</evidence>
<sequence length="257" mass="29028">MRLSTGIIVPDDVVKEILNAGTLGAEQSLEFYRETSDRKKKIQLLFSNTALVQTHRLLDMDCIFRHEFFDRPVALTGDSGGLYRPQEKYSVSDYIEELFPSHVRHTSLPTVSSGHMIFEGSELLKNTIPSIATTYEEYGRELIQVITDLFRTNDRICIAFNCDKPFDFQTSTAPYPTAHAIKTVIQPNFKIIKTKSCQEFILCNEVVVSTCLKQLVLKEITWCGLYNMIPPDKQLGLSGPGENSIVITNLVIQIAMN</sequence>
<organism evidence="1 3">
    <name type="scientific">Didymodactylos carnosus</name>
    <dbReference type="NCBI Taxonomy" id="1234261"/>
    <lineage>
        <taxon>Eukaryota</taxon>
        <taxon>Metazoa</taxon>
        <taxon>Spiralia</taxon>
        <taxon>Gnathifera</taxon>
        <taxon>Rotifera</taxon>
        <taxon>Eurotatoria</taxon>
        <taxon>Bdelloidea</taxon>
        <taxon>Philodinida</taxon>
        <taxon>Philodinidae</taxon>
        <taxon>Didymodactylos</taxon>
    </lineage>
</organism>
<name>A0A8S2EC61_9BILA</name>
<comment type="caution">
    <text evidence="1">The sequence shown here is derived from an EMBL/GenBank/DDBJ whole genome shotgun (WGS) entry which is preliminary data.</text>
</comment>
<accession>A0A8S2EC61</accession>
<dbReference type="AlphaFoldDB" id="A0A8S2EC61"/>
<evidence type="ECO:0000313" key="3">
    <source>
        <dbReference type="Proteomes" id="UP000677228"/>
    </source>
</evidence>
<dbReference type="Proteomes" id="UP000677228">
    <property type="component" value="Unassembled WGS sequence"/>
</dbReference>
<protein>
    <submittedName>
        <fullName evidence="1">Uncharacterized protein</fullName>
    </submittedName>
</protein>
<dbReference type="EMBL" id="CAJNOK010012683">
    <property type="protein sequence ID" value="CAF1168683.1"/>
    <property type="molecule type" value="Genomic_DNA"/>
</dbReference>
<evidence type="ECO:0000313" key="1">
    <source>
        <dbReference type="EMBL" id="CAF1168683.1"/>
    </source>
</evidence>
<reference evidence="1" key="1">
    <citation type="submission" date="2021-02" db="EMBL/GenBank/DDBJ databases">
        <authorList>
            <person name="Nowell W R."/>
        </authorList>
    </citation>
    <scope>NUCLEOTIDE SEQUENCE</scope>
</reference>
<dbReference type="Proteomes" id="UP000682733">
    <property type="component" value="Unassembled WGS sequence"/>
</dbReference>
<dbReference type="EMBL" id="CAJOBA010034207">
    <property type="protein sequence ID" value="CAF3980150.1"/>
    <property type="molecule type" value="Genomic_DNA"/>
</dbReference>